<dbReference type="Gene3D" id="1.10.443.10">
    <property type="entry name" value="Intergrase catalytic core"/>
    <property type="match status" value="1"/>
</dbReference>
<dbReference type="Proteomes" id="UP000595224">
    <property type="component" value="Chromosome"/>
</dbReference>
<evidence type="ECO:0000256" key="4">
    <source>
        <dbReference type="ARBA" id="ARBA00023172"/>
    </source>
</evidence>
<keyword evidence="2" id="KW-0229">DNA integration</keyword>
<dbReference type="Pfam" id="PF00589">
    <property type="entry name" value="Phage_integrase"/>
    <property type="match status" value="1"/>
</dbReference>
<protein>
    <submittedName>
        <fullName evidence="8">Tyrosine-type recombinase/integrase</fullName>
    </submittedName>
</protein>
<dbReference type="RefSeq" id="WP_177527997.1">
    <property type="nucleotide sequence ID" value="NZ_CBCSHE010000003.1"/>
</dbReference>
<evidence type="ECO:0000256" key="3">
    <source>
        <dbReference type="ARBA" id="ARBA00023125"/>
    </source>
</evidence>
<dbReference type="GO" id="GO:0015074">
    <property type="term" value="P:DNA integration"/>
    <property type="evidence" value="ECO:0007669"/>
    <property type="project" value="UniProtKB-KW"/>
</dbReference>
<reference evidence="8 9" key="1">
    <citation type="submission" date="2020-11" db="EMBL/GenBank/DDBJ databases">
        <title>Treponema Peruensis nv. sp., first commensal Treponema isolated from human feces.</title>
        <authorList>
            <person name="Belkhou C."/>
            <person name="Raes J."/>
        </authorList>
    </citation>
    <scope>NUCLEOTIDE SEQUENCE [LARGE SCALE GENOMIC DNA]</scope>
    <source>
        <strain evidence="8 9">RCC2812</strain>
    </source>
</reference>
<feature type="domain" description="Core-binding (CB)" evidence="7">
    <location>
        <begin position="33"/>
        <end position="141"/>
    </location>
</feature>
<dbReference type="AlphaFoldDB" id="A0A7T3V3U2"/>
<keyword evidence="3 5" id="KW-0238">DNA-binding</keyword>
<proteinExistence type="inferred from homology"/>
<evidence type="ECO:0000313" key="9">
    <source>
        <dbReference type="Proteomes" id="UP000595224"/>
    </source>
</evidence>
<dbReference type="InterPro" id="IPR004107">
    <property type="entry name" value="Integrase_SAM-like_N"/>
</dbReference>
<dbReference type="Gene3D" id="1.10.150.130">
    <property type="match status" value="1"/>
</dbReference>
<dbReference type="InterPro" id="IPR011010">
    <property type="entry name" value="DNA_brk_join_enz"/>
</dbReference>
<name>A0A7T3V3U2_9SPIR</name>
<dbReference type="InterPro" id="IPR002104">
    <property type="entry name" value="Integrase_catalytic"/>
</dbReference>
<dbReference type="InterPro" id="IPR010998">
    <property type="entry name" value="Integrase_recombinase_N"/>
</dbReference>
<evidence type="ECO:0000256" key="2">
    <source>
        <dbReference type="ARBA" id="ARBA00022908"/>
    </source>
</evidence>
<dbReference type="InterPro" id="IPR050090">
    <property type="entry name" value="Tyrosine_recombinase_XerCD"/>
</dbReference>
<dbReference type="InterPro" id="IPR044068">
    <property type="entry name" value="CB"/>
</dbReference>
<dbReference type="SUPFAM" id="SSF56349">
    <property type="entry name" value="DNA breaking-rejoining enzymes"/>
    <property type="match status" value="1"/>
</dbReference>
<keyword evidence="4" id="KW-0233">DNA recombination</keyword>
<evidence type="ECO:0000256" key="5">
    <source>
        <dbReference type="PROSITE-ProRule" id="PRU01248"/>
    </source>
</evidence>
<dbReference type="GO" id="GO:0006310">
    <property type="term" value="P:DNA recombination"/>
    <property type="evidence" value="ECO:0007669"/>
    <property type="project" value="UniProtKB-KW"/>
</dbReference>
<dbReference type="CDD" id="cd00397">
    <property type="entry name" value="DNA_BRE_C"/>
    <property type="match status" value="1"/>
</dbReference>
<comment type="similarity">
    <text evidence="1">Belongs to the 'phage' integrase family.</text>
</comment>
<dbReference type="KEGG" id="tper:IWA51_06430"/>
<dbReference type="GO" id="GO:0003677">
    <property type="term" value="F:DNA binding"/>
    <property type="evidence" value="ECO:0007669"/>
    <property type="project" value="UniProtKB-UniRule"/>
</dbReference>
<sequence length="320" mass="36847">MEEKALHSLAQTQDSLREFIQSQSDKATDLTNISAQEFLERFQKYTEAERQEAFNRKIKLSKLEYDGEKDLFLDTFKSDDTRDAYCRSINFAEEYAATLDKSLLEFTPAEADDFIYSQKNRAPASIRRDVAAVSSFFTFLERRHKGISNPFRGTRARPKKTPVRPSAYPTEKEVEYIISHLKDKKLSLIVYIIAHRGLRIGAFQGISIRECNFKTVSKGKEYKGTFSPQIIQMIKAQKLPLTAPFADLDTVSLKSKIKYEVEKMYLAGEINAPYSAHDFRHYFAATEYAKDHDIYRVSKLLNHANITVTETYLKSIDVIL</sequence>
<gene>
    <name evidence="8" type="ORF">IWA51_06430</name>
</gene>
<dbReference type="Pfam" id="PF02899">
    <property type="entry name" value="Phage_int_SAM_1"/>
    <property type="match status" value="1"/>
</dbReference>
<feature type="domain" description="Tyr recombinase" evidence="6">
    <location>
        <begin position="163"/>
        <end position="320"/>
    </location>
</feature>
<evidence type="ECO:0000313" key="8">
    <source>
        <dbReference type="EMBL" id="QPZ99921.1"/>
    </source>
</evidence>
<evidence type="ECO:0000256" key="1">
    <source>
        <dbReference type="ARBA" id="ARBA00008857"/>
    </source>
</evidence>
<accession>A0A7T3V3U2</accession>
<evidence type="ECO:0000259" key="7">
    <source>
        <dbReference type="PROSITE" id="PS51900"/>
    </source>
</evidence>
<organism evidence="8 9">
    <name type="scientific">Treponema peruense</name>
    <dbReference type="NCBI Taxonomy" id="2787628"/>
    <lineage>
        <taxon>Bacteria</taxon>
        <taxon>Pseudomonadati</taxon>
        <taxon>Spirochaetota</taxon>
        <taxon>Spirochaetia</taxon>
        <taxon>Spirochaetales</taxon>
        <taxon>Treponemataceae</taxon>
        <taxon>Treponema</taxon>
    </lineage>
</organism>
<dbReference type="EMBL" id="CP064936">
    <property type="protein sequence ID" value="QPZ99921.1"/>
    <property type="molecule type" value="Genomic_DNA"/>
</dbReference>
<keyword evidence="9" id="KW-1185">Reference proteome</keyword>
<dbReference type="PROSITE" id="PS51900">
    <property type="entry name" value="CB"/>
    <property type="match status" value="1"/>
</dbReference>
<dbReference type="PANTHER" id="PTHR30349">
    <property type="entry name" value="PHAGE INTEGRASE-RELATED"/>
    <property type="match status" value="1"/>
</dbReference>
<dbReference type="PANTHER" id="PTHR30349:SF41">
    <property type="entry name" value="INTEGRASE_RECOMBINASE PROTEIN MJ0367-RELATED"/>
    <property type="match status" value="1"/>
</dbReference>
<dbReference type="InterPro" id="IPR013762">
    <property type="entry name" value="Integrase-like_cat_sf"/>
</dbReference>
<dbReference type="PROSITE" id="PS51898">
    <property type="entry name" value="TYR_RECOMBINASE"/>
    <property type="match status" value="1"/>
</dbReference>
<evidence type="ECO:0000259" key="6">
    <source>
        <dbReference type="PROSITE" id="PS51898"/>
    </source>
</evidence>